<dbReference type="STRING" id="888061.AXF15_00135"/>
<dbReference type="PANTHER" id="PTHR30441">
    <property type="entry name" value="DUF748 DOMAIN-CONTAINING PROTEIN"/>
    <property type="match status" value="1"/>
</dbReference>
<evidence type="ECO:0008006" key="4">
    <source>
        <dbReference type="Google" id="ProtNLM"/>
    </source>
</evidence>
<dbReference type="KEGG" id="doa:AXF15_00135"/>
<dbReference type="OrthoDB" id="9757969at2"/>
<evidence type="ECO:0000256" key="1">
    <source>
        <dbReference type="SAM" id="MobiDB-lite"/>
    </source>
</evidence>
<feature type="compositionally biased region" description="Polar residues" evidence="1">
    <location>
        <begin position="353"/>
        <end position="397"/>
    </location>
</feature>
<accession>A0A0X8JMX5</accession>
<feature type="region of interest" description="Disordered" evidence="1">
    <location>
        <begin position="707"/>
        <end position="730"/>
    </location>
</feature>
<dbReference type="PANTHER" id="PTHR30441:SF8">
    <property type="entry name" value="DUF748 DOMAIN-CONTAINING PROTEIN"/>
    <property type="match status" value="1"/>
</dbReference>
<gene>
    <name evidence="2" type="ORF">AXF15_00135</name>
</gene>
<name>A0A0X8JMX5_9BACT</name>
<dbReference type="GO" id="GO:0005886">
    <property type="term" value="C:plasma membrane"/>
    <property type="evidence" value="ECO:0007669"/>
    <property type="project" value="TreeGrafter"/>
</dbReference>
<dbReference type="InterPro" id="IPR008023">
    <property type="entry name" value="DUF748"/>
</dbReference>
<protein>
    <recommendedName>
        <fullName evidence="4">DUF748 domain-containing protein</fullName>
    </recommendedName>
</protein>
<evidence type="ECO:0000313" key="2">
    <source>
        <dbReference type="EMBL" id="AMD91676.1"/>
    </source>
</evidence>
<dbReference type="InterPro" id="IPR052894">
    <property type="entry name" value="AsmA-related"/>
</dbReference>
<sequence>MTHFRKYWSSLARWQKGLAVAALLLVLYALAGFFLLPRAIHYVLTEKVSHVLQRRIDVGEVRCNPFALTVDVADFALAGKDSDEKFVSFDGLHADLELSSLFRLAVVLHDVRLHGPRLHIRLDENGKSNFEDLITSESPEKKDSPNIFPVIAKPFELQNGTVIFEDKARGVTHTVDEVLFHLPHFSSRKKDWEVFMSPVLSFRLNGAPFHLQGQTIPFHNTLKTEFNLELTDLSLPKYWAYVPVSKKLALSKGSLTLENKLAFEQHEGKLPTFSIQGSVTGRDIEMTGGGQTVFTAERMQVIMDDLSILNLNVGLKSVSLDKPFLRVTRGKNGAVNWAEYFTPPKSSPAACKTSATARTNSTLQGNSTAQNSTLQANGTSQPNSTAQTDDTQMNATARTAGPGTNPDKNATTTGPARAESPEGMTRLLLRIPSLSINGGRIQFLDETTKTPFSREASGLTLTVKDLSTAENATAEAILSLHTNARESISANATFSIVPMRFRAHIAARDLDIPSCAPYFQDALPLRLDSAKTDARFSVVMDGPEAKPRLENGRIEVRELKLGVPEAPDAVTVKRAVLDAIAVDPKARSIRTGVLAVDEPKIITSADRNGHSILMRRLASGDTPQQEVPPSAEPAPAWTMQLGGVNVTGAAIRVQDKTPGEPVRLNKFQVEAIAVDTGKRTAAIRKAALTFGLDVRMLENGEVDLARLFSPAPDSGKNRARSSGKPQPGGPAWNARLEQFLVADSQFRLIDETLAAPLDLSVDQISLDAKKLSTDLAAAIPFTFSCRVEETGSINAEGDLAPSPLASKGNLRLSRLPLALAAPHVAGVAAVDIPSGWLDGRLDWRVTPKGAGEISGALHAGDLRVTERRSKTEIGGLKALELQNVQASLSPLSISVDQVLLVEPRGSLVIDADGNSTISRIMPDKDKTAGKDKPAASEEKSGRKISLDIKTLAVRKGRLSFRDKSLSPQFASTITPIDMTATGISLDPARQVQIDLSAMIDGSAPITAKGWVAPLKNPVEANSTVTLRNLDLVGLSPYSSKFIAYPVTKGQLDWDMKVNTQASKLTMGNAITARQLQLGDKVKSPDAVDAPVKLGLSLLRDMSGNIVITLPVRGDLNDPKFSIGGIVAQAFLGLILKAVTSPFSLLGSLIPEGTPDLSHLQFPAGVSTPGPETMTALQTLADVLGKRPAMNISVTGQADPDADRRAMFELQFLRKLQVIKYADLSRREREETTPEQLEITAEEYPDLLWQAYKDEPVEKEKNALGIHREVPREVQEEKLRELIRVTDDDLVRLAASRAEFIRNYLVGELKVDPNRVFLGPTGPKALSGKHEVTVEIKQ</sequence>
<organism evidence="2 3">
    <name type="scientific">Desulfomicrobium orale DSM 12838</name>
    <dbReference type="NCBI Taxonomy" id="888061"/>
    <lineage>
        <taxon>Bacteria</taxon>
        <taxon>Pseudomonadati</taxon>
        <taxon>Thermodesulfobacteriota</taxon>
        <taxon>Desulfovibrionia</taxon>
        <taxon>Desulfovibrionales</taxon>
        <taxon>Desulfomicrobiaceae</taxon>
        <taxon>Desulfomicrobium</taxon>
    </lineage>
</organism>
<feature type="region of interest" description="Disordered" evidence="1">
    <location>
        <begin position="340"/>
        <end position="423"/>
    </location>
</feature>
<proteinExistence type="predicted"/>
<reference evidence="3" key="1">
    <citation type="submission" date="2016-02" db="EMBL/GenBank/DDBJ databases">
        <authorList>
            <person name="Holder M.E."/>
            <person name="Ajami N.J."/>
            <person name="Petrosino J.F."/>
        </authorList>
    </citation>
    <scope>NUCLEOTIDE SEQUENCE [LARGE SCALE GENOMIC DNA]</scope>
    <source>
        <strain evidence="3">DSM 12838</strain>
    </source>
</reference>
<feature type="compositionally biased region" description="Basic and acidic residues" evidence="1">
    <location>
        <begin position="921"/>
        <end position="941"/>
    </location>
</feature>
<feature type="region of interest" description="Disordered" evidence="1">
    <location>
        <begin position="920"/>
        <end position="941"/>
    </location>
</feature>
<evidence type="ECO:0000313" key="3">
    <source>
        <dbReference type="Proteomes" id="UP000063964"/>
    </source>
</evidence>
<dbReference type="EMBL" id="CP014230">
    <property type="protein sequence ID" value="AMD91676.1"/>
    <property type="molecule type" value="Genomic_DNA"/>
</dbReference>
<keyword evidence="3" id="KW-1185">Reference proteome</keyword>
<dbReference type="GO" id="GO:0090313">
    <property type="term" value="P:regulation of protein targeting to membrane"/>
    <property type="evidence" value="ECO:0007669"/>
    <property type="project" value="TreeGrafter"/>
</dbReference>
<dbReference type="RefSeq" id="WP_066601569.1">
    <property type="nucleotide sequence ID" value="NZ_CP014230.1"/>
</dbReference>
<dbReference type="Proteomes" id="UP000063964">
    <property type="component" value="Chromosome"/>
</dbReference>
<dbReference type="Pfam" id="PF05359">
    <property type="entry name" value="DUF748"/>
    <property type="match status" value="2"/>
</dbReference>